<evidence type="ECO:0000259" key="4">
    <source>
        <dbReference type="PROSITE" id="PS01124"/>
    </source>
</evidence>
<dbReference type="PANTHER" id="PTHR46796">
    <property type="entry name" value="HTH-TYPE TRANSCRIPTIONAL ACTIVATOR RHAS-RELATED"/>
    <property type="match status" value="1"/>
</dbReference>
<evidence type="ECO:0000256" key="3">
    <source>
        <dbReference type="ARBA" id="ARBA00023163"/>
    </source>
</evidence>
<evidence type="ECO:0000313" key="5">
    <source>
        <dbReference type="EMBL" id="TDD50234.1"/>
    </source>
</evidence>
<keyword evidence="6" id="KW-1185">Reference proteome</keyword>
<dbReference type="OrthoDB" id="9799345at2"/>
<dbReference type="RefSeq" id="WP_132611909.1">
    <property type="nucleotide sequence ID" value="NZ_SMKQ01000027.1"/>
</dbReference>
<dbReference type="PROSITE" id="PS01124">
    <property type="entry name" value="HTH_ARAC_FAMILY_2"/>
    <property type="match status" value="1"/>
</dbReference>
<feature type="domain" description="HTH araC/xylS-type" evidence="4">
    <location>
        <begin position="122"/>
        <end position="221"/>
    </location>
</feature>
<dbReference type="SUPFAM" id="SSF46689">
    <property type="entry name" value="Homeodomain-like"/>
    <property type="match status" value="1"/>
</dbReference>
<reference evidence="5 6" key="1">
    <citation type="submission" date="2019-03" db="EMBL/GenBank/DDBJ databases">
        <title>Draft genome sequences of novel Actinobacteria.</title>
        <authorList>
            <person name="Sahin N."/>
            <person name="Ay H."/>
            <person name="Saygin H."/>
        </authorList>
    </citation>
    <scope>NUCLEOTIDE SEQUENCE [LARGE SCALE GENOMIC DNA]</scope>
    <source>
        <strain evidence="5 6">CH32</strain>
    </source>
</reference>
<evidence type="ECO:0000256" key="1">
    <source>
        <dbReference type="ARBA" id="ARBA00023015"/>
    </source>
</evidence>
<dbReference type="SMART" id="SM00342">
    <property type="entry name" value="HTH_ARAC"/>
    <property type="match status" value="1"/>
</dbReference>
<dbReference type="GO" id="GO:0043565">
    <property type="term" value="F:sequence-specific DNA binding"/>
    <property type="evidence" value="ECO:0007669"/>
    <property type="project" value="InterPro"/>
</dbReference>
<proteinExistence type="predicted"/>
<keyword evidence="1" id="KW-0805">Transcription regulation</keyword>
<dbReference type="Pfam" id="PF12833">
    <property type="entry name" value="HTH_18"/>
    <property type="match status" value="1"/>
</dbReference>
<dbReference type="InterPro" id="IPR018062">
    <property type="entry name" value="HTH_AraC-typ_CS"/>
</dbReference>
<keyword evidence="2" id="KW-0238">DNA-binding</keyword>
<dbReference type="EMBL" id="SMKQ01000027">
    <property type="protein sequence ID" value="TDD50234.1"/>
    <property type="molecule type" value="Genomic_DNA"/>
</dbReference>
<comment type="caution">
    <text evidence="5">The sequence shown here is derived from an EMBL/GenBank/DDBJ whole genome shotgun (WGS) entry which is preliminary data.</text>
</comment>
<organism evidence="5 6">
    <name type="scientific">Nonomuraea terrae</name>
    <dbReference type="NCBI Taxonomy" id="2530383"/>
    <lineage>
        <taxon>Bacteria</taxon>
        <taxon>Bacillati</taxon>
        <taxon>Actinomycetota</taxon>
        <taxon>Actinomycetes</taxon>
        <taxon>Streptosporangiales</taxon>
        <taxon>Streptosporangiaceae</taxon>
        <taxon>Nonomuraea</taxon>
    </lineage>
</organism>
<evidence type="ECO:0000313" key="6">
    <source>
        <dbReference type="Proteomes" id="UP000295302"/>
    </source>
</evidence>
<dbReference type="InterPro" id="IPR050204">
    <property type="entry name" value="AraC_XylS_family_regulators"/>
</dbReference>
<dbReference type="InterPro" id="IPR009057">
    <property type="entry name" value="Homeodomain-like_sf"/>
</dbReference>
<dbReference type="Proteomes" id="UP000295302">
    <property type="component" value="Unassembled WGS sequence"/>
</dbReference>
<dbReference type="AlphaFoldDB" id="A0A4R4YZZ7"/>
<dbReference type="GO" id="GO:0003700">
    <property type="term" value="F:DNA-binding transcription factor activity"/>
    <property type="evidence" value="ECO:0007669"/>
    <property type="project" value="InterPro"/>
</dbReference>
<dbReference type="Gene3D" id="1.10.10.60">
    <property type="entry name" value="Homeodomain-like"/>
    <property type="match status" value="1"/>
</dbReference>
<evidence type="ECO:0000256" key="2">
    <source>
        <dbReference type="ARBA" id="ARBA00023125"/>
    </source>
</evidence>
<name>A0A4R4YZZ7_9ACTN</name>
<protein>
    <submittedName>
        <fullName evidence="5">AraC family transcriptional regulator</fullName>
    </submittedName>
</protein>
<sequence>MRQPASRTIRSTEDVAAPDAFAYWSDVICDTLVHVAVRPTGEQPFQGWIEHTVLDGIGWSTLSSGPQQVTRTGRMIARDQDEFLLVNIQTAGQAVVRQDGRAAALAPGSMTFLDSTRPYALERVHRFVQRHAHDLRLDAPAVAAGCGMSRRSLFRVLAADGEPLTALIRRLRVARARQLLRARPGLPLAAVALECGFAGTAQLHRAFRSVTGTTPGAYRAGESAL</sequence>
<gene>
    <name evidence="5" type="ORF">E1286_12520</name>
</gene>
<accession>A0A4R4YZZ7</accession>
<dbReference type="PROSITE" id="PS00041">
    <property type="entry name" value="HTH_ARAC_FAMILY_1"/>
    <property type="match status" value="1"/>
</dbReference>
<dbReference type="InterPro" id="IPR018060">
    <property type="entry name" value="HTH_AraC"/>
</dbReference>
<keyword evidence="3" id="KW-0804">Transcription</keyword>